<evidence type="ECO:0000313" key="13">
    <source>
        <dbReference type="EMBL" id="KAG8198415.1"/>
    </source>
</evidence>
<dbReference type="Gene3D" id="2.120.10.30">
    <property type="entry name" value="TolB, C-terminal domain"/>
    <property type="match status" value="1"/>
</dbReference>
<dbReference type="Gene3D" id="3.30.160.60">
    <property type="entry name" value="Classic Zinc Finger"/>
    <property type="match status" value="1"/>
</dbReference>
<feature type="region of interest" description="Disordered" evidence="10">
    <location>
        <begin position="517"/>
        <end position="550"/>
    </location>
</feature>
<dbReference type="InterPro" id="IPR047153">
    <property type="entry name" value="TRIM45/56/19-like"/>
</dbReference>
<dbReference type="GO" id="GO:0008270">
    <property type="term" value="F:zinc ion binding"/>
    <property type="evidence" value="ECO:0007669"/>
    <property type="project" value="UniProtKB-KW"/>
</dbReference>
<dbReference type="SMART" id="SM00502">
    <property type="entry name" value="BBC"/>
    <property type="match status" value="1"/>
</dbReference>
<dbReference type="Pfam" id="PF00097">
    <property type="entry name" value="zf-C3HC4"/>
    <property type="match status" value="1"/>
</dbReference>
<evidence type="ECO:0000259" key="12">
    <source>
        <dbReference type="PROSITE" id="PS50119"/>
    </source>
</evidence>
<dbReference type="SUPFAM" id="SSF81296">
    <property type="entry name" value="E set domains"/>
    <property type="match status" value="1"/>
</dbReference>
<dbReference type="InterPro" id="IPR011042">
    <property type="entry name" value="6-blade_b-propeller_TolB-like"/>
</dbReference>
<keyword evidence="14" id="KW-1185">Reference proteome</keyword>
<dbReference type="SUPFAM" id="SSF57850">
    <property type="entry name" value="RING/U-box"/>
    <property type="match status" value="1"/>
</dbReference>
<dbReference type="Pfam" id="PF00643">
    <property type="entry name" value="zf-B_box"/>
    <property type="match status" value="1"/>
</dbReference>
<comment type="caution">
    <text evidence="13">The sequence shown here is derived from an EMBL/GenBank/DDBJ whole genome shotgun (WGS) entry which is preliminary data.</text>
</comment>
<evidence type="ECO:0000256" key="9">
    <source>
        <dbReference type="SAM" id="Coils"/>
    </source>
</evidence>
<dbReference type="Proteomes" id="UP000827092">
    <property type="component" value="Unassembled WGS sequence"/>
</dbReference>
<evidence type="ECO:0000256" key="10">
    <source>
        <dbReference type="SAM" id="MobiDB-lite"/>
    </source>
</evidence>
<feature type="coiled-coil region" evidence="9">
    <location>
        <begin position="298"/>
        <end position="325"/>
    </location>
</feature>
<feature type="domain" description="B box-type" evidence="12">
    <location>
        <begin position="199"/>
        <end position="240"/>
    </location>
</feature>
<evidence type="ECO:0000259" key="11">
    <source>
        <dbReference type="PROSITE" id="PS50089"/>
    </source>
</evidence>
<protein>
    <submittedName>
        <fullName evidence="13">Uncharacterized protein</fullName>
    </submittedName>
</protein>
<dbReference type="InterPro" id="IPR018957">
    <property type="entry name" value="Znf_C3HC4_RING-type"/>
</dbReference>
<dbReference type="InterPro" id="IPR017907">
    <property type="entry name" value="Znf_RING_CS"/>
</dbReference>
<reference evidence="13 14" key="1">
    <citation type="journal article" date="2022" name="Nat. Ecol. Evol.">
        <title>A masculinizing supergene underlies an exaggerated male reproductive morph in a spider.</title>
        <authorList>
            <person name="Hendrickx F."/>
            <person name="De Corte Z."/>
            <person name="Sonet G."/>
            <person name="Van Belleghem S.M."/>
            <person name="Kostlbacher S."/>
            <person name="Vangestel C."/>
        </authorList>
    </citation>
    <scope>NUCLEOTIDE SEQUENCE [LARGE SCALE GENOMIC DNA]</scope>
    <source>
        <strain evidence="13">W744_W776</strain>
    </source>
</reference>
<dbReference type="InterPro" id="IPR001298">
    <property type="entry name" value="Filamin/ABP280_rpt"/>
</dbReference>
<proteinExistence type="inferred from homology"/>
<dbReference type="SMART" id="SM00557">
    <property type="entry name" value="IG_FLMN"/>
    <property type="match status" value="1"/>
</dbReference>
<evidence type="ECO:0000256" key="5">
    <source>
        <dbReference type="ARBA" id="ARBA00022833"/>
    </source>
</evidence>
<sequence length="595" mass="66223">MMLATYFQKLSNNSPHREGVGYCDFILDHWSSDQTMAEEDSESLVSSRDSGEGQFLNCGICMGRFVNPKMLPCLHTFCERCLLQYTPPESLTLSCPLCRQQSILPKQGVSGLQNNFFINNLIDVLDQASICGNCQYKSSSGSNKCLECNQHLCNRCCIKHVEDPNTCVHSIVTVEENCLFSDDDNATNNHSGKKSEKKNSLLTCPKHINQSLRFYCKECETAICVTCTDIEHAGHMTARLTEAVKDEKTNLRELLKKAYDHIPALKEAIETVSNTCFSLENNHDKQRQMVIECFNDLEKAIQQRRNQLIEDLDQMASQKKTVLEEQKNLLNMCLSNIMANSEFTENALSYGTETEVILVTKQMVEKLEDFAALRIQKMPEENDFIAFRAEGFDTANAAISSVGNLMTTSAVAHQCTAAGEGLKLCGVNKQTLVVVTAKDRKSDIVRGAGDIFEAELVSSELSFSFEPKIVDQKNGSYDMLYTVPKEGTYQLSIKFLGQHICGSPFVVKSYIEEESSSSDRPVSSKIPRTTGVRQRTSKSSSSNRSSGSRLRSNAIEDDLIIKVGNRGRGRGEFSNPQGVCCTRDGKIVIADSNNQ</sequence>
<dbReference type="FunFam" id="3.30.40.10:FF:000032">
    <property type="entry name" value="Tripartite motif containing 2"/>
    <property type="match status" value="1"/>
</dbReference>
<name>A0AAV6VPK0_9ARAC</name>
<evidence type="ECO:0000313" key="14">
    <source>
        <dbReference type="Proteomes" id="UP000827092"/>
    </source>
</evidence>
<dbReference type="SUPFAM" id="SSF57845">
    <property type="entry name" value="B-box zinc-binding domain"/>
    <property type="match status" value="1"/>
</dbReference>
<evidence type="ECO:0000256" key="7">
    <source>
        <dbReference type="PROSITE-ProRule" id="PRU00087"/>
    </source>
</evidence>
<dbReference type="PANTHER" id="PTHR25462">
    <property type="entry name" value="BONUS, ISOFORM C-RELATED"/>
    <property type="match status" value="1"/>
</dbReference>
<dbReference type="InterPro" id="IPR013083">
    <property type="entry name" value="Znf_RING/FYVE/PHD"/>
</dbReference>
<dbReference type="Gene3D" id="3.30.40.10">
    <property type="entry name" value="Zinc/RING finger domain, C3HC4 (zinc finger)"/>
    <property type="match status" value="1"/>
</dbReference>
<feature type="compositionally biased region" description="Low complexity" evidence="10">
    <location>
        <begin position="533"/>
        <end position="550"/>
    </location>
</feature>
<keyword evidence="2" id="KW-0479">Metal-binding</keyword>
<keyword evidence="9" id="KW-0175">Coiled coil</keyword>
<evidence type="ECO:0000256" key="4">
    <source>
        <dbReference type="ARBA" id="ARBA00022771"/>
    </source>
</evidence>
<dbReference type="EMBL" id="JAFNEN010000041">
    <property type="protein sequence ID" value="KAG8198415.1"/>
    <property type="molecule type" value="Genomic_DNA"/>
</dbReference>
<dbReference type="AlphaFoldDB" id="A0AAV6VPK0"/>
<dbReference type="InterPro" id="IPR017868">
    <property type="entry name" value="Filamin/ABP280_repeat-like"/>
</dbReference>
<keyword evidence="3" id="KW-0677">Repeat</keyword>
<evidence type="ECO:0000256" key="2">
    <source>
        <dbReference type="ARBA" id="ARBA00022723"/>
    </source>
</evidence>
<gene>
    <name evidence="13" type="ORF">JTE90_021656</name>
</gene>
<dbReference type="SMART" id="SM00184">
    <property type="entry name" value="RING"/>
    <property type="match status" value="1"/>
</dbReference>
<dbReference type="InterPro" id="IPR013783">
    <property type="entry name" value="Ig-like_fold"/>
</dbReference>
<dbReference type="InterPro" id="IPR000315">
    <property type="entry name" value="Znf_B-box"/>
</dbReference>
<dbReference type="InterPro" id="IPR001841">
    <property type="entry name" value="Znf_RING"/>
</dbReference>
<evidence type="ECO:0000256" key="3">
    <source>
        <dbReference type="ARBA" id="ARBA00022737"/>
    </source>
</evidence>
<dbReference type="PROSITE" id="PS50194">
    <property type="entry name" value="FILAMIN_REPEAT"/>
    <property type="match status" value="1"/>
</dbReference>
<dbReference type="InterPro" id="IPR014756">
    <property type="entry name" value="Ig_E-set"/>
</dbReference>
<dbReference type="Pfam" id="PF00630">
    <property type="entry name" value="Filamin"/>
    <property type="match status" value="1"/>
</dbReference>
<dbReference type="PROSITE" id="PS50119">
    <property type="entry name" value="ZF_BBOX"/>
    <property type="match status" value="1"/>
</dbReference>
<organism evidence="13 14">
    <name type="scientific">Oedothorax gibbosus</name>
    <dbReference type="NCBI Taxonomy" id="931172"/>
    <lineage>
        <taxon>Eukaryota</taxon>
        <taxon>Metazoa</taxon>
        <taxon>Ecdysozoa</taxon>
        <taxon>Arthropoda</taxon>
        <taxon>Chelicerata</taxon>
        <taxon>Arachnida</taxon>
        <taxon>Araneae</taxon>
        <taxon>Araneomorphae</taxon>
        <taxon>Entelegynae</taxon>
        <taxon>Araneoidea</taxon>
        <taxon>Linyphiidae</taxon>
        <taxon>Erigoninae</taxon>
        <taxon>Oedothorax</taxon>
    </lineage>
</organism>
<comment type="similarity">
    <text evidence="1">Belongs to the TRIM/RBCC family.</text>
</comment>
<dbReference type="PROSITE" id="PS00518">
    <property type="entry name" value="ZF_RING_1"/>
    <property type="match status" value="1"/>
</dbReference>
<dbReference type="PROSITE" id="PS50089">
    <property type="entry name" value="ZF_RING_2"/>
    <property type="match status" value="1"/>
</dbReference>
<dbReference type="PANTHER" id="PTHR25462:SF296">
    <property type="entry name" value="MEIOTIC P26, ISOFORM F"/>
    <property type="match status" value="1"/>
</dbReference>
<evidence type="ECO:0000256" key="6">
    <source>
        <dbReference type="PROSITE-ProRule" id="PRU00024"/>
    </source>
</evidence>
<keyword evidence="4 6" id="KW-0863">Zinc-finger</keyword>
<dbReference type="Gene3D" id="2.60.40.10">
    <property type="entry name" value="Immunoglobulins"/>
    <property type="match status" value="1"/>
</dbReference>
<keyword evidence="5" id="KW-0862">Zinc</keyword>
<evidence type="ECO:0000256" key="8">
    <source>
        <dbReference type="PROSITE-ProRule" id="PRU00504"/>
    </source>
</evidence>
<feature type="repeat" description="NHL" evidence="8">
    <location>
        <begin position="562"/>
        <end position="595"/>
    </location>
</feature>
<dbReference type="InterPro" id="IPR003649">
    <property type="entry name" value="Bbox_C"/>
</dbReference>
<accession>A0AAV6VPK0</accession>
<feature type="domain" description="RING-type" evidence="11">
    <location>
        <begin position="58"/>
        <end position="99"/>
    </location>
</feature>
<dbReference type="PROSITE" id="PS51125">
    <property type="entry name" value="NHL"/>
    <property type="match status" value="1"/>
</dbReference>
<evidence type="ECO:0000256" key="1">
    <source>
        <dbReference type="ARBA" id="ARBA00008518"/>
    </source>
</evidence>
<feature type="repeat" description="Filamin" evidence="7">
    <location>
        <begin position="407"/>
        <end position="509"/>
    </location>
</feature>
<dbReference type="InterPro" id="IPR001258">
    <property type="entry name" value="NHL_repeat"/>
</dbReference>
<dbReference type="SMART" id="SM00336">
    <property type="entry name" value="BBOX"/>
    <property type="match status" value="1"/>
</dbReference>